<gene>
    <name evidence="2" type="ORF">GN244_ATG13933</name>
</gene>
<protein>
    <submittedName>
        <fullName evidence="2">Uncharacterized protein</fullName>
    </submittedName>
</protein>
<feature type="region of interest" description="Disordered" evidence="1">
    <location>
        <begin position="1"/>
        <end position="52"/>
    </location>
</feature>
<feature type="compositionally biased region" description="Acidic residues" evidence="1">
    <location>
        <begin position="18"/>
        <end position="29"/>
    </location>
</feature>
<evidence type="ECO:0000313" key="3">
    <source>
        <dbReference type="Proteomes" id="UP000602510"/>
    </source>
</evidence>
<dbReference type="Proteomes" id="UP000602510">
    <property type="component" value="Unassembled WGS sequence"/>
</dbReference>
<sequence>MNDRASNKPLMLNTDNLDSSEESSDDESVTMDTLSDPENNTLSPNTTSTERSKLFSAATKTTLTIATPENDTTIGHKRTSSSRPRSIGSIRKKVKDTVDELTANYSFVDLKKKQLAQEKDFQLQSLNLKREKVAQANREIDARVVEATARTLHFRAQAESCEMECKIKLLRERLKLLQDGVPQREIDMLLPLSSSDLQKIVE</sequence>
<organism evidence="2 3">
    <name type="scientific">Phytophthora infestans</name>
    <name type="common">Potato late blight agent</name>
    <name type="synonym">Botrytis infestans</name>
    <dbReference type="NCBI Taxonomy" id="4787"/>
    <lineage>
        <taxon>Eukaryota</taxon>
        <taxon>Sar</taxon>
        <taxon>Stramenopiles</taxon>
        <taxon>Oomycota</taxon>
        <taxon>Peronosporomycetes</taxon>
        <taxon>Peronosporales</taxon>
        <taxon>Peronosporaceae</taxon>
        <taxon>Phytophthora</taxon>
    </lineage>
</organism>
<dbReference type="AlphaFoldDB" id="A0A833SWV7"/>
<dbReference type="EMBL" id="WSZM01000387">
    <property type="protein sequence ID" value="KAF4034050.1"/>
    <property type="molecule type" value="Genomic_DNA"/>
</dbReference>
<feature type="compositionally biased region" description="Polar residues" evidence="1">
    <location>
        <begin position="30"/>
        <end position="49"/>
    </location>
</feature>
<name>A0A833SWV7_PHYIN</name>
<keyword evidence="3" id="KW-1185">Reference proteome</keyword>
<evidence type="ECO:0000256" key="1">
    <source>
        <dbReference type="SAM" id="MobiDB-lite"/>
    </source>
</evidence>
<evidence type="ECO:0000313" key="2">
    <source>
        <dbReference type="EMBL" id="KAF4034050.1"/>
    </source>
</evidence>
<feature type="region of interest" description="Disordered" evidence="1">
    <location>
        <begin position="68"/>
        <end position="88"/>
    </location>
</feature>
<proteinExistence type="predicted"/>
<accession>A0A833SWV7</accession>
<reference evidence="2" key="1">
    <citation type="submission" date="2020-04" db="EMBL/GenBank/DDBJ databases">
        <title>Hybrid Assembly of Korean Phytophthora infestans isolates.</title>
        <authorList>
            <person name="Prokchorchik M."/>
            <person name="Lee Y."/>
            <person name="Seo J."/>
            <person name="Cho J.-H."/>
            <person name="Park Y.-E."/>
            <person name="Jang D.-C."/>
            <person name="Im J.-S."/>
            <person name="Choi J.-G."/>
            <person name="Park H.-J."/>
            <person name="Lee G.-B."/>
            <person name="Lee Y.-G."/>
            <person name="Hong S.-Y."/>
            <person name="Cho K."/>
            <person name="Sohn K.H."/>
        </authorList>
    </citation>
    <scope>NUCLEOTIDE SEQUENCE</scope>
    <source>
        <strain evidence="2">KR_1_A1</strain>
    </source>
</reference>
<comment type="caution">
    <text evidence="2">The sequence shown here is derived from an EMBL/GenBank/DDBJ whole genome shotgun (WGS) entry which is preliminary data.</text>
</comment>